<sequence>MRCYGKNQRARRQNSIIRGNRWSFNYTNPHGALLPSPAPPQPVIPSFHGTALYDPNALQESTCIVNHFLQQELDELSSNISNFQAWHKINHHLICDFNKFHKCISSSALFKNYSDDTVQTFLQNSDENILGACRCYHSHFFLMDGDDTCVISAGSDFDCSSTIEYPVTLPWHNGNPPTLQPRCSPGSNCINSTCQCLEGYKLSKTETQTGTTGTCIQISGSHSLISRRHNNLAMFTSILLLFLHITSV</sequence>
<gene>
    <name evidence="1" type="ORF">ODALV1_LOCUS27540</name>
</gene>
<evidence type="ECO:0008006" key="3">
    <source>
        <dbReference type="Google" id="ProtNLM"/>
    </source>
</evidence>
<dbReference type="EMBL" id="CAXLJM020000124">
    <property type="protein sequence ID" value="CAL8138804.1"/>
    <property type="molecule type" value="Genomic_DNA"/>
</dbReference>
<organism evidence="1 2">
    <name type="scientific">Orchesella dallaii</name>
    <dbReference type="NCBI Taxonomy" id="48710"/>
    <lineage>
        <taxon>Eukaryota</taxon>
        <taxon>Metazoa</taxon>
        <taxon>Ecdysozoa</taxon>
        <taxon>Arthropoda</taxon>
        <taxon>Hexapoda</taxon>
        <taxon>Collembola</taxon>
        <taxon>Entomobryomorpha</taxon>
        <taxon>Entomobryoidea</taxon>
        <taxon>Orchesellidae</taxon>
        <taxon>Orchesellinae</taxon>
        <taxon>Orchesella</taxon>
    </lineage>
</organism>
<dbReference type="Gene3D" id="2.10.25.10">
    <property type="entry name" value="Laminin"/>
    <property type="match status" value="1"/>
</dbReference>
<proteinExistence type="predicted"/>
<accession>A0ABP1RYI3</accession>
<keyword evidence="2" id="KW-1185">Reference proteome</keyword>
<dbReference type="Proteomes" id="UP001642540">
    <property type="component" value="Unassembled WGS sequence"/>
</dbReference>
<reference evidence="1 2" key="1">
    <citation type="submission" date="2024-08" db="EMBL/GenBank/DDBJ databases">
        <authorList>
            <person name="Cucini C."/>
            <person name="Frati F."/>
        </authorList>
    </citation>
    <scope>NUCLEOTIDE SEQUENCE [LARGE SCALE GENOMIC DNA]</scope>
</reference>
<evidence type="ECO:0000313" key="1">
    <source>
        <dbReference type="EMBL" id="CAL8138804.1"/>
    </source>
</evidence>
<comment type="caution">
    <text evidence="1">The sequence shown here is derived from an EMBL/GenBank/DDBJ whole genome shotgun (WGS) entry which is preliminary data.</text>
</comment>
<evidence type="ECO:0000313" key="2">
    <source>
        <dbReference type="Proteomes" id="UP001642540"/>
    </source>
</evidence>
<name>A0ABP1RYI3_9HEXA</name>
<protein>
    <recommendedName>
        <fullName evidence="3">EB domain-containing protein</fullName>
    </recommendedName>
</protein>